<organism evidence="2 3">
    <name type="scientific">Ignelater luminosus</name>
    <name type="common">Cucubano</name>
    <name type="synonym">Pyrophorus luminosus</name>
    <dbReference type="NCBI Taxonomy" id="2038154"/>
    <lineage>
        <taxon>Eukaryota</taxon>
        <taxon>Metazoa</taxon>
        <taxon>Ecdysozoa</taxon>
        <taxon>Arthropoda</taxon>
        <taxon>Hexapoda</taxon>
        <taxon>Insecta</taxon>
        <taxon>Pterygota</taxon>
        <taxon>Neoptera</taxon>
        <taxon>Endopterygota</taxon>
        <taxon>Coleoptera</taxon>
        <taxon>Polyphaga</taxon>
        <taxon>Elateriformia</taxon>
        <taxon>Elateroidea</taxon>
        <taxon>Elateridae</taxon>
        <taxon>Agrypninae</taxon>
        <taxon>Pyrophorini</taxon>
        <taxon>Ignelater</taxon>
    </lineage>
</organism>
<dbReference type="Proteomes" id="UP000801492">
    <property type="component" value="Unassembled WGS sequence"/>
</dbReference>
<proteinExistence type="predicted"/>
<dbReference type="OrthoDB" id="6781220at2759"/>
<accession>A0A8K0GM53</accession>
<protein>
    <recommendedName>
        <fullName evidence="1">Endonuclease/exonuclease/phosphatase domain-containing protein</fullName>
    </recommendedName>
</protein>
<name>A0A8K0GM53_IGNLU</name>
<dbReference type="InterPro" id="IPR005135">
    <property type="entry name" value="Endo/exonuclease/phosphatase"/>
</dbReference>
<evidence type="ECO:0000259" key="1">
    <source>
        <dbReference type="Pfam" id="PF14529"/>
    </source>
</evidence>
<comment type="caution">
    <text evidence="2">The sequence shown here is derived from an EMBL/GenBank/DDBJ whole genome shotgun (WGS) entry which is preliminary data.</text>
</comment>
<gene>
    <name evidence="2" type="ORF">ILUMI_03473</name>
</gene>
<dbReference type="Pfam" id="PF14529">
    <property type="entry name" value="Exo_endo_phos_2"/>
    <property type="match status" value="1"/>
</dbReference>
<evidence type="ECO:0000313" key="2">
    <source>
        <dbReference type="EMBL" id="KAF2902713.1"/>
    </source>
</evidence>
<dbReference type="AlphaFoldDB" id="A0A8K0GM53"/>
<evidence type="ECO:0000313" key="3">
    <source>
        <dbReference type="Proteomes" id="UP000801492"/>
    </source>
</evidence>
<dbReference type="SUPFAM" id="SSF56219">
    <property type="entry name" value="DNase I-like"/>
    <property type="match status" value="1"/>
</dbReference>
<sequence>MAVQAHISVNYVFSSKNAVFEDIWVRVDYNKIHLIIVNVYFPSKSQPEAYQTFIHSIELLRRKYPLAKFLIFGDFNLPEVIWFKGDSLMSPGANCSIAAQVLLENIYYLELEQINCFKNVYGTILDLVFFEDSSNIDVMLEDFPLSTVDIHHPALDVNINIKVKNFTS</sequence>
<dbReference type="InterPro" id="IPR036691">
    <property type="entry name" value="Endo/exonu/phosph_ase_sf"/>
</dbReference>
<dbReference type="Gene3D" id="3.60.10.10">
    <property type="entry name" value="Endonuclease/exonuclease/phosphatase"/>
    <property type="match status" value="1"/>
</dbReference>
<feature type="domain" description="Endonuclease/exonuclease/phosphatase" evidence="1">
    <location>
        <begin position="35"/>
        <end position="140"/>
    </location>
</feature>
<reference evidence="2" key="1">
    <citation type="submission" date="2019-08" db="EMBL/GenBank/DDBJ databases">
        <title>The genome of the North American firefly Photinus pyralis.</title>
        <authorList>
            <consortium name="Photinus pyralis genome working group"/>
            <person name="Fallon T.R."/>
            <person name="Sander Lower S.E."/>
            <person name="Weng J.-K."/>
        </authorList>
    </citation>
    <scope>NUCLEOTIDE SEQUENCE</scope>
    <source>
        <strain evidence="2">TRF0915ILg1</strain>
        <tissue evidence="2">Whole body</tissue>
    </source>
</reference>
<dbReference type="GO" id="GO:0003824">
    <property type="term" value="F:catalytic activity"/>
    <property type="evidence" value="ECO:0007669"/>
    <property type="project" value="InterPro"/>
</dbReference>
<keyword evidence="3" id="KW-1185">Reference proteome</keyword>
<dbReference type="EMBL" id="VTPC01001207">
    <property type="protein sequence ID" value="KAF2902713.1"/>
    <property type="molecule type" value="Genomic_DNA"/>
</dbReference>